<protein>
    <recommendedName>
        <fullName evidence="4">YppG-like protein</fullName>
    </recommendedName>
</protein>
<dbReference type="OrthoDB" id="2456726at2"/>
<name>A0A0A1MSE5_9BACI</name>
<dbReference type="AlphaFoldDB" id="A0A0A1MSE5"/>
<dbReference type="STRING" id="545501.BN997_02380"/>
<sequence>MQYRNFPPNGFSRNNPYAPVSSTINQHNERQELTPYELFSKPELPTQYLMSQQQIQSQPGAGAGGTNENNPFNFDTMISKVSQLASTYHQVSPIVKQFGTFVKGFM</sequence>
<dbReference type="EMBL" id="CDGG01000001">
    <property type="protein sequence ID" value="CEI82512.1"/>
    <property type="molecule type" value="Genomic_DNA"/>
</dbReference>
<proteinExistence type="predicted"/>
<feature type="compositionally biased region" description="Polar residues" evidence="1">
    <location>
        <begin position="11"/>
        <end position="26"/>
    </location>
</feature>
<dbReference type="Proteomes" id="UP000040453">
    <property type="component" value="Unassembled WGS sequence"/>
</dbReference>
<feature type="compositionally biased region" description="Low complexity" evidence="1">
    <location>
        <begin position="51"/>
        <end position="60"/>
    </location>
</feature>
<evidence type="ECO:0008006" key="4">
    <source>
        <dbReference type="Google" id="ProtNLM"/>
    </source>
</evidence>
<evidence type="ECO:0000256" key="1">
    <source>
        <dbReference type="SAM" id="MobiDB-lite"/>
    </source>
</evidence>
<organism evidence="2 3">
    <name type="scientific">Oceanobacillus oncorhynchi</name>
    <dbReference type="NCBI Taxonomy" id="545501"/>
    <lineage>
        <taxon>Bacteria</taxon>
        <taxon>Bacillati</taxon>
        <taxon>Bacillota</taxon>
        <taxon>Bacilli</taxon>
        <taxon>Bacillales</taxon>
        <taxon>Bacillaceae</taxon>
        <taxon>Oceanobacillus</taxon>
    </lineage>
</organism>
<reference evidence="2 3" key="1">
    <citation type="submission" date="2014-11" db="EMBL/GenBank/DDBJ databases">
        <authorList>
            <person name="Urmite Genomes Urmite Genomes"/>
        </authorList>
    </citation>
    <scope>NUCLEOTIDE SEQUENCE [LARGE SCALE GENOMIC DNA]</scope>
    <source>
        <strain evidence="2 3">Oc5</strain>
    </source>
</reference>
<evidence type="ECO:0000313" key="3">
    <source>
        <dbReference type="Proteomes" id="UP000040453"/>
    </source>
</evidence>
<gene>
    <name evidence="2" type="ORF">BN997_02380</name>
</gene>
<evidence type="ECO:0000313" key="2">
    <source>
        <dbReference type="EMBL" id="CEI82512.1"/>
    </source>
</evidence>
<feature type="region of interest" description="Disordered" evidence="1">
    <location>
        <begin position="1"/>
        <end position="28"/>
    </location>
</feature>
<accession>A0A0A1MSE5</accession>
<feature type="region of interest" description="Disordered" evidence="1">
    <location>
        <begin position="49"/>
        <end position="71"/>
    </location>
</feature>
<keyword evidence="3" id="KW-1185">Reference proteome</keyword>
<dbReference type="RefSeq" id="WP_042532392.1">
    <property type="nucleotide sequence ID" value="NZ_CAXOIH010000005.1"/>
</dbReference>